<protein>
    <submittedName>
        <fullName evidence="1">Uncharacterized protein</fullName>
    </submittedName>
</protein>
<evidence type="ECO:0000313" key="2">
    <source>
        <dbReference type="Proteomes" id="UP000603295"/>
    </source>
</evidence>
<gene>
    <name evidence="1" type="ORF">GCM10011459_06210</name>
</gene>
<evidence type="ECO:0000313" key="1">
    <source>
        <dbReference type="EMBL" id="GGI62787.1"/>
    </source>
</evidence>
<dbReference type="EMBL" id="BMDS01000002">
    <property type="protein sequence ID" value="GGI62787.1"/>
    <property type="molecule type" value="Genomic_DNA"/>
</dbReference>
<proteinExistence type="predicted"/>
<dbReference type="RefSeq" id="WP_188357699.1">
    <property type="nucleotide sequence ID" value="NZ_BMDS01000002.1"/>
</dbReference>
<accession>A0ABQ2C3E4</accession>
<keyword evidence="2" id="KW-1185">Reference proteome</keyword>
<name>A0ABQ2C3E4_9LACO</name>
<reference evidence="2" key="1">
    <citation type="journal article" date="2019" name="Int. J. Syst. Evol. Microbiol.">
        <title>The Global Catalogue of Microorganisms (GCM) 10K type strain sequencing project: providing services to taxonomists for standard genome sequencing and annotation.</title>
        <authorList>
            <consortium name="The Broad Institute Genomics Platform"/>
            <consortium name="The Broad Institute Genome Sequencing Center for Infectious Disease"/>
            <person name="Wu L."/>
            <person name="Ma J."/>
        </authorList>
    </citation>
    <scope>NUCLEOTIDE SEQUENCE [LARGE SCALE GENOMIC DNA]</scope>
    <source>
        <strain evidence="2">CCM 8609</strain>
    </source>
</reference>
<comment type="caution">
    <text evidence="1">The sequence shown here is derived from an EMBL/GenBank/DDBJ whole genome shotgun (WGS) entry which is preliminary data.</text>
</comment>
<dbReference type="Proteomes" id="UP000603295">
    <property type="component" value="Unassembled WGS sequence"/>
</dbReference>
<organism evidence="1 2">
    <name type="scientific">Limosilactobacillus caviae</name>
    <dbReference type="NCBI Taxonomy" id="1769424"/>
    <lineage>
        <taxon>Bacteria</taxon>
        <taxon>Bacillati</taxon>
        <taxon>Bacillota</taxon>
        <taxon>Bacilli</taxon>
        <taxon>Lactobacillales</taxon>
        <taxon>Lactobacillaceae</taxon>
        <taxon>Limosilactobacillus</taxon>
    </lineage>
</organism>
<sequence length="154" mass="17587">MKNYRDVNIAYFSFQNQINKKVDSPNPDTQIFLERDGSIDFYLKCSVNFGEVFQKLLENGDWYLYLTVLSEDSDLEEQIYLDQIYGPVPSKIGSTTFGVGFPVHIDGKLIKANNIHSLNVELAVTKKTDEDEGFNVAVKKGCFFETVIPIWSKK</sequence>